<name>A0ABV1HXL9_9FIRM</name>
<feature type="transmembrane region" description="Helical" evidence="7">
    <location>
        <begin position="51"/>
        <end position="75"/>
    </location>
</feature>
<dbReference type="Pfam" id="PF02690">
    <property type="entry name" value="Na_Pi_cotrans"/>
    <property type="match status" value="2"/>
</dbReference>
<evidence type="ECO:0000256" key="7">
    <source>
        <dbReference type="SAM" id="Phobius"/>
    </source>
</evidence>
<reference evidence="9 10" key="1">
    <citation type="submission" date="2024-03" db="EMBL/GenBank/DDBJ databases">
        <title>Human intestinal bacterial collection.</title>
        <authorList>
            <person name="Pauvert C."/>
            <person name="Hitch T.C.A."/>
            <person name="Clavel T."/>
        </authorList>
    </citation>
    <scope>NUCLEOTIDE SEQUENCE [LARGE SCALE GENOMIC DNA]</scope>
    <source>
        <strain evidence="9 10">CLA-AA-H78B</strain>
    </source>
</reference>
<keyword evidence="3 7" id="KW-0812">Transmembrane</keyword>
<dbReference type="Gene3D" id="1.20.58.220">
    <property type="entry name" value="Phosphate transport system protein phou homolog 2, domain 2"/>
    <property type="match status" value="1"/>
</dbReference>
<feature type="transmembrane region" description="Helical" evidence="7">
    <location>
        <begin position="146"/>
        <end position="167"/>
    </location>
</feature>
<feature type="transmembrane region" description="Helical" evidence="7">
    <location>
        <begin position="256"/>
        <end position="279"/>
    </location>
</feature>
<proteinExistence type="predicted"/>
<feature type="transmembrane region" description="Helical" evidence="7">
    <location>
        <begin position="187"/>
        <end position="210"/>
    </location>
</feature>
<keyword evidence="2" id="KW-1003">Cell membrane</keyword>
<dbReference type="Proteomes" id="UP001470288">
    <property type="component" value="Unassembled WGS sequence"/>
</dbReference>
<evidence type="ECO:0000313" key="9">
    <source>
        <dbReference type="EMBL" id="MEQ2577453.1"/>
    </source>
</evidence>
<feature type="domain" description="PhoU" evidence="8">
    <location>
        <begin position="466"/>
        <end position="545"/>
    </location>
</feature>
<evidence type="ECO:0000256" key="4">
    <source>
        <dbReference type="ARBA" id="ARBA00022989"/>
    </source>
</evidence>
<dbReference type="EMBL" id="JBBMFC010000002">
    <property type="protein sequence ID" value="MEQ2577453.1"/>
    <property type="molecule type" value="Genomic_DNA"/>
</dbReference>
<feature type="domain" description="PhoU" evidence="8">
    <location>
        <begin position="360"/>
        <end position="444"/>
    </location>
</feature>
<sequence length="592" mass="64731">MNGIMIILTLLSGVALFLFGMSLMGDGLKSVAGNKLELVLYKLTSTPIKGLLLGTAVTAIIQSSSATTVMVVGFVNSGMMKVSQAIGIIMGANIGTSVTGWILCLSYIEGSSGIAQLLSTATISAIVAIIGIIFKMFVKKTTYKNVGDIMLGFAILMVGMQTMSGAVSPLKENPHFVNLLTTFENPFMGIIVGILFTAVLQSASASVGILQALSVTGSISFAAALPITMGIGVGAACPVLLSSIGTNRNGKRTALIYLLNDLFGMVFWSIVFYSVNAVVHFSFMDLTMSPVTVALMNSVFRMATILVLVPFISKIEKLVFWLIKEDPEDLEEQADFDLLEERFLAYPALAITQSHTAMNGMAKKARKNLNRAFALLKDYSQDKYNKIQQKENLIDKYEDKLGTYLMQLTGHSMSPQQTQQVSKFLHTLSDFERLGDHAVNISKVASELSEKKITFSPSAQDEIRILQSAVQEVVDLTVDAFCEDNLEMAAKVEPLRELIGILCNELKTRHIGRLQDGTCEFQQGFAFNDLLTNLERIAAHCSNVAVAMIETDSDEFDTHEYLKSVRHMKDAAYLKCFDNYAQKYKLADLSSQ</sequence>
<evidence type="ECO:0000259" key="8">
    <source>
        <dbReference type="Pfam" id="PF01895"/>
    </source>
</evidence>
<gene>
    <name evidence="9" type="ORF">WMO62_01195</name>
</gene>
<feature type="transmembrane region" description="Helical" evidence="7">
    <location>
        <begin position="114"/>
        <end position="134"/>
    </location>
</feature>
<dbReference type="RefSeq" id="WP_147600408.1">
    <property type="nucleotide sequence ID" value="NZ_JBBMFC010000002.1"/>
</dbReference>
<keyword evidence="5 7" id="KW-0472">Membrane</keyword>
<keyword evidence="6" id="KW-0175">Coiled coil</keyword>
<keyword evidence="4 7" id="KW-1133">Transmembrane helix</keyword>
<organism evidence="9 10">
    <name type="scientific">Hominiventricola aquisgranensis</name>
    <dbReference type="NCBI Taxonomy" id="3133164"/>
    <lineage>
        <taxon>Bacteria</taxon>
        <taxon>Bacillati</taxon>
        <taxon>Bacillota</taxon>
        <taxon>Clostridia</taxon>
        <taxon>Lachnospirales</taxon>
        <taxon>Lachnospiraceae</taxon>
        <taxon>Hominiventricola</taxon>
    </lineage>
</organism>
<dbReference type="InterPro" id="IPR003841">
    <property type="entry name" value="Na/Pi_transpt"/>
</dbReference>
<dbReference type="InterPro" id="IPR026022">
    <property type="entry name" value="PhoU_dom"/>
</dbReference>
<keyword evidence="10" id="KW-1185">Reference proteome</keyword>
<feature type="coiled-coil region" evidence="6">
    <location>
        <begin position="362"/>
        <end position="407"/>
    </location>
</feature>
<dbReference type="PANTHER" id="PTHR10010">
    <property type="entry name" value="SOLUTE CARRIER FAMILY 34 SODIUM PHOSPHATE , MEMBER 2-RELATED"/>
    <property type="match status" value="1"/>
</dbReference>
<feature type="transmembrane region" description="Helical" evidence="7">
    <location>
        <begin position="87"/>
        <end position="108"/>
    </location>
</feature>
<dbReference type="InterPro" id="IPR038078">
    <property type="entry name" value="PhoU-like_sf"/>
</dbReference>
<evidence type="ECO:0000256" key="6">
    <source>
        <dbReference type="SAM" id="Coils"/>
    </source>
</evidence>
<comment type="caution">
    <text evidence="9">The sequence shown here is derived from an EMBL/GenBank/DDBJ whole genome shotgun (WGS) entry which is preliminary data.</text>
</comment>
<dbReference type="PANTHER" id="PTHR10010:SF46">
    <property type="entry name" value="SODIUM-DEPENDENT PHOSPHATE TRANSPORT PROTEIN 2B"/>
    <property type="match status" value="1"/>
</dbReference>
<accession>A0ABV1HXL9</accession>
<evidence type="ECO:0000256" key="3">
    <source>
        <dbReference type="ARBA" id="ARBA00022692"/>
    </source>
</evidence>
<dbReference type="Pfam" id="PF01895">
    <property type="entry name" value="PhoU"/>
    <property type="match status" value="2"/>
</dbReference>
<evidence type="ECO:0000256" key="5">
    <source>
        <dbReference type="ARBA" id="ARBA00023136"/>
    </source>
</evidence>
<evidence type="ECO:0000313" key="10">
    <source>
        <dbReference type="Proteomes" id="UP001470288"/>
    </source>
</evidence>
<protein>
    <submittedName>
        <fullName evidence="9">Na/Pi cotransporter family protein</fullName>
    </submittedName>
</protein>
<evidence type="ECO:0000256" key="2">
    <source>
        <dbReference type="ARBA" id="ARBA00022475"/>
    </source>
</evidence>
<comment type="subcellular location">
    <subcellularLocation>
        <location evidence="1">Cell membrane</location>
        <topology evidence="1">Multi-pass membrane protein</topology>
    </subcellularLocation>
</comment>
<feature type="transmembrane region" description="Helical" evidence="7">
    <location>
        <begin position="291"/>
        <end position="312"/>
    </location>
</feature>
<dbReference type="SUPFAM" id="SSF109755">
    <property type="entry name" value="PhoU-like"/>
    <property type="match status" value="1"/>
</dbReference>
<feature type="transmembrane region" description="Helical" evidence="7">
    <location>
        <begin position="222"/>
        <end position="244"/>
    </location>
</feature>
<dbReference type="NCBIfam" id="NF037997">
    <property type="entry name" value="Na_Pi_symport"/>
    <property type="match status" value="1"/>
</dbReference>
<evidence type="ECO:0000256" key="1">
    <source>
        <dbReference type="ARBA" id="ARBA00004651"/>
    </source>
</evidence>